<dbReference type="Proteomes" id="UP000078240">
    <property type="component" value="Unassembled WGS sequence"/>
</dbReference>
<protein>
    <recommendedName>
        <fullName evidence="3">F-box domain-containing protein</fullName>
    </recommendedName>
</protein>
<evidence type="ECO:0008006" key="3">
    <source>
        <dbReference type="Google" id="ProtNLM"/>
    </source>
</evidence>
<sequence>MASLTQLPWEILFEIKSFCTDNDLGSLCFACKTFTEWLQPTVYAKVSLTAKPSCGRRLQAIGSGPRAKFVRRIEYEPRYWHPVAPEEDGVDWKPLPLDDEDRPVDTESPLAVDTSFALMSLHLQFPNLESFSFAPVYYPRVKSEGQEDGYADDYAEHMVPSIARLNASLWALCQSAGAFTRLEVHQLPLWPYTTGPPYPALSSANPAWTELVAGLTSLDVELHDPVEDFCYEFDIEPCLYLSTLCSYFISCIPNVQHLRLTGRQWRHLLAEEVAIPWMRLEMPCLKTLHLEWTPIDEGFCMFIANHLVNLEEVCLLNCVSRCIETWSLLATCILELRPPWLATFEITPALPEYFFHGDERVQKDDMPDDHEYQQFYATSIWTEVEWQLIEREDSFDEDGFIIWMWSKVQALIEENREARLSEF</sequence>
<gene>
    <name evidence="1" type="ORF">VFPBJ_04089</name>
</gene>
<comment type="caution">
    <text evidence="1">The sequence shown here is derived from an EMBL/GenBank/DDBJ whole genome shotgun (WGS) entry which is preliminary data.</text>
</comment>
<dbReference type="Gene3D" id="3.80.10.10">
    <property type="entry name" value="Ribonuclease Inhibitor"/>
    <property type="match status" value="1"/>
</dbReference>
<name>A0A179GU61_PURLI</name>
<dbReference type="EMBL" id="LSBH01000003">
    <property type="protein sequence ID" value="OAQ81505.1"/>
    <property type="molecule type" value="Genomic_DNA"/>
</dbReference>
<proteinExistence type="predicted"/>
<accession>A0A179GU61</accession>
<dbReference type="SUPFAM" id="SSF52047">
    <property type="entry name" value="RNI-like"/>
    <property type="match status" value="1"/>
</dbReference>
<evidence type="ECO:0000313" key="2">
    <source>
        <dbReference type="Proteomes" id="UP000078240"/>
    </source>
</evidence>
<reference evidence="1 2" key="1">
    <citation type="submission" date="2016-01" db="EMBL/GenBank/DDBJ databases">
        <title>Biosynthesis of antibiotic leucinostatins and their inhibition on Phytophthora in bio-control Purpureocillium lilacinum.</title>
        <authorList>
            <person name="Wang G."/>
            <person name="Liu Z."/>
            <person name="Lin R."/>
            <person name="Li E."/>
            <person name="Mao Z."/>
            <person name="Ling J."/>
            <person name="Yin W."/>
            <person name="Xie B."/>
        </authorList>
    </citation>
    <scope>NUCLEOTIDE SEQUENCE [LARGE SCALE GENOMIC DNA]</scope>
    <source>
        <strain evidence="1">PLBJ-1</strain>
    </source>
</reference>
<organism evidence="1 2">
    <name type="scientific">Purpureocillium lilacinum</name>
    <name type="common">Paecilomyces lilacinus</name>
    <dbReference type="NCBI Taxonomy" id="33203"/>
    <lineage>
        <taxon>Eukaryota</taxon>
        <taxon>Fungi</taxon>
        <taxon>Dikarya</taxon>
        <taxon>Ascomycota</taxon>
        <taxon>Pezizomycotina</taxon>
        <taxon>Sordariomycetes</taxon>
        <taxon>Hypocreomycetidae</taxon>
        <taxon>Hypocreales</taxon>
        <taxon>Ophiocordycipitaceae</taxon>
        <taxon>Purpureocillium</taxon>
    </lineage>
</organism>
<evidence type="ECO:0000313" key="1">
    <source>
        <dbReference type="EMBL" id="OAQ81505.1"/>
    </source>
</evidence>
<dbReference type="AlphaFoldDB" id="A0A179GU61"/>
<dbReference type="InterPro" id="IPR032675">
    <property type="entry name" value="LRR_dom_sf"/>
</dbReference>